<evidence type="ECO:0000313" key="2">
    <source>
        <dbReference type="EMBL" id="AHV96616.1"/>
    </source>
</evidence>
<evidence type="ECO:0000313" key="3">
    <source>
        <dbReference type="Proteomes" id="UP000019772"/>
    </source>
</evidence>
<dbReference type="STRING" id="1268072.PSAB_08420"/>
<dbReference type="SUPFAM" id="SSF54690">
    <property type="entry name" value="Molybdopterin synthase subunit MoaE"/>
    <property type="match status" value="1"/>
</dbReference>
<dbReference type="InterPro" id="IPR036563">
    <property type="entry name" value="MoaE_sf"/>
</dbReference>
<dbReference type="Gene3D" id="3.10.20.30">
    <property type="match status" value="1"/>
</dbReference>
<dbReference type="CDD" id="cd00754">
    <property type="entry name" value="Ubl_MoaD"/>
    <property type="match status" value="1"/>
</dbReference>
<organism evidence="2 3">
    <name type="scientific">Paenibacillus sabinae T27</name>
    <dbReference type="NCBI Taxonomy" id="1268072"/>
    <lineage>
        <taxon>Bacteria</taxon>
        <taxon>Bacillati</taxon>
        <taxon>Bacillota</taxon>
        <taxon>Bacilli</taxon>
        <taxon>Bacillales</taxon>
        <taxon>Paenibacillaceae</taxon>
        <taxon>Paenibacillus</taxon>
    </lineage>
</organism>
<dbReference type="Gene3D" id="3.90.1170.40">
    <property type="entry name" value="Molybdopterin biosynthesis MoaE subunit"/>
    <property type="match status" value="1"/>
</dbReference>
<protein>
    <submittedName>
        <fullName evidence="2">Molybdopterin converting factor subunit 1</fullName>
    </submittedName>
</protein>
<dbReference type="Pfam" id="PF02597">
    <property type="entry name" value="ThiS"/>
    <property type="match status" value="1"/>
</dbReference>
<dbReference type="KEGG" id="psab:PSAB_08420"/>
<dbReference type="CDD" id="cd00756">
    <property type="entry name" value="MoaE"/>
    <property type="match status" value="1"/>
</dbReference>
<dbReference type="HOGENOM" id="CLU_069141_1_0_9"/>
<gene>
    <name evidence="2" type="ORF">PSAB_08420</name>
</gene>
<dbReference type="InterPro" id="IPR003749">
    <property type="entry name" value="ThiS/MoaD-like"/>
</dbReference>
<dbReference type="eggNOG" id="COG1977">
    <property type="taxonomic scope" value="Bacteria"/>
</dbReference>
<keyword evidence="3" id="KW-1185">Reference proteome</keyword>
<dbReference type="PATRIC" id="fig|1268072.3.peg.1754"/>
<dbReference type="InterPro" id="IPR012675">
    <property type="entry name" value="Beta-grasp_dom_sf"/>
</dbReference>
<dbReference type="InterPro" id="IPR003448">
    <property type="entry name" value="Mopterin_biosynth_MoaE"/>
</dbReference>
<name>X4ZAC8_9BACL</name>
<evidence type="ECO:0000256" key="1">
    <source>
        <dbReference type="SAM" id="MobiDB-lite"/>
    </source>
</evidence>
<dbReference type="PANTHER" id="PTHR23404">
    <property type="entry name" value="MOLYBDOPTERIN SYNTHASE RELATED"/>
    <property type="match status" value="1"/>
</dbReference>
<sequence length="243" mass="26501">MQLSIRLFAGLAEVIGSQTLNFHVAEPPVTAGRLKELLSASYPEAAGQIAVSMVAVDREYAPEDTVIPESSEVALIPPVSGGEPSPEENSTQDGLYTVTEQPLRTEDILAKVLDRNHGASLVFVGTTREMTGSEHTSALYYEAYIPMALSKFEEIGREVKERWQARCAISHRIGLVGVQEASVVIAVSSPHRAVCYEASRFAIEELKRMVPIWKKDIGESSQSWKGADPASRDNWPAPPADSH</sequence>
<dbReference type="AlphaFoldDB" id="X4ZAC8"/>
<dbReference type="EMBL" id="CP004078">
    <property type="protein sequence ID" value="AHV96616.1"/>
    <property type="molecule type" value="Genomic_DNA"/>
</dbReference>
<accession>X4ZAC8</accession>
<dbReference type="InterPro" id="IPR016155">
    <property type="entry name" value="Mopterin_synth/thiamin_S_b"/>
</dbReference>
<dbReference type="RefSeq" id="WP_025334161.1">
    <property type="nucleotide sequence ID" value="NZ_CP004078.1"/>
</dbReference>
<dbReference type="eggNOG" id="COG0314">
    <property type="taxonomic scope" value="Bacteria"/>
</dbReference>
<dbReference type="SUPFAM" id="SSF54285">
    <property type="entry name" value="MoaD/ThiS"/>
    <property type="match status" value="1"/>
</dbReference>
<dbReference type="Pfam" id="PF02391">
    <property type="entry name" value="MoaE"/>
    <property type="match status" value="1"/>
</dbReference>
<dbReference type="Proteomes" id="UP000019772">
    <property type="component" value="Chromosome"/>
</dbReference>
<proteinExistence type="predicted"/>
<reference evidence="2 3" key="1">
    <citation type="journal article" date="2014" name="PLoS Genet.">
        <title>Comparative Genomic Analysis of N2-Fixing and Non-N2-Fixing Paenibacillus spp.: Organization, Evolution and Expression of the Nitrogen Fixation Genes.</title>
        <authorList>
            <person name="Xie J.B."/>
            <person name="Du Z."/>
            <person name="Bai L."/>
            <person name="Tian C."/>
            <person name="Zhang Y."/>
            <person name="Xie J.Y."/>
            <person name="Wang T."/>
            <person name="Liu X."/>
            <person name="Chen X."/>
            <person name="Cheng Q."/>
            <person name="Chen S."/>
            <person name="Li J."/>
        </authorList>
    </citation>
    <scope>NUCLEOTIDE SEQUENCE [LARGE SCALE GENOMIC DNA]</scope>
    <source>
        <strain evidence="2 3">T27</strain>
    </source>
</reference>
<dbReference type="GO" id="GO:0006777">
    <property type="term" value="P:Mo-molybdopterin cofactor biosynthetic process"/>
    <property type="evidence" value="ECO:0007669"/>
    <property type="project" value="InterPro"/>
</dbReference>
<feature type="region of interest" description="Disordered" evidence="1">
    <location>
        <begin position="219"/>
        <end position="243"/>
    </location>
</feature>
<dbReference type="OrthoDB" id="9803224at2"/>